<keyword evidence="4" id="KW-1185">Reference proteome</keyword>
<dbReference type="SUPFAM" id="SSF88659">
    <property type="entry name" value="Sigma3 and sigma4 domains of RNA polymerase sigma factors"/>
    <property type="match status" value="1"/>
</dbReference>
<dbReference type="Pfam" id="PF20239">
    <property type="entry name" value="DUF6596"/>
    <property type="match status" value="1"/>
</dbReference>
<dbReference type="GO" id="GO:0006352">
    <property type="term" value="P:DNA-templated transcription initiation"/>
    <property type="evidence" value="ECO:0007669"/>
    <property type="project" value="InterPro"/>
</dbReference>
<feature type="domain" description="DUF6596" evidence="2">
    <location>
        <begin position="182"/>
        <end position="282"/>
    </location>
</feature>
<dbReference type="InterPro" id="IPR013325">
    <property type="entry name" value="RNA_pol_sigma_r2"/>
</dbReference>
<dbReference type="Gene3D" id="1.10.1740.10">
    <property type="match status" value="1"/>
</dbReference>
<evidence type="ECO:0000259" key="1">
    <source>
        <dbReference type="Pfam" id="PF04542"/>
    </source>
</evidence>
<dbReference type="RefSeq" id="WP_169457352.1">
    <property type="nucleotide sequence ID" value="NZ_CP051774.1"/>
</dbReference>
<evidence type="ECO:0000313" key="3">
    <source>
        <dbReference type="EMBL" id="QJE98866.1"/>
    </source>
</evidence>
<accession>A0A858RN88</accession>
<dbReference type="PANTHER" id="PTHR47756:SF2">
    <property type="entry name" value="BLL6612 PROTEIN"/>
    <property type="match status" value="1"/>
</dbReference>
<name>A0A858RN88_9BACT</name>
<organism evidence="3 4">
    <name type="scientific">Luteolibacter luteus</name>
    <dbReference type="NCBI Taxonomy" id="2728835"/>
    <lineage>
        <taxon>Bacteria</taxon>
        <taxon>Pseudomonadati</taxon>
        <taxon>Verrucomicrobiota</taxon>
        <taxon>Verrucomicrobiia</taxon>
        <taxon>Verrucomicrobiales</taxon>
        <taxon>Verrucomicrobiaceae</taxon>
        <taxon>Luteolibacter</taxon>
    </lineage>
</organism>
<gene>
    <name evidence="3" type="ORF">HHL09_24830</name>
</gene>
<evidence type="ECO:0000259" key="2">
    <source>
        <dbReference type="Pfam" id="PF20239"/>
    </source>
</evidence>
<feature type="domain" description="RNA polymerase sigma-70 region 2" evidence="1">
    <location>
        <begin position="15"/>
        <end position="79"/>
    </location>
</feature>
<dbReference type="KEGG" id="luo:HHL09_24830"/>
<dbReference type="GO" id="GO:0003700">
    <property type="term" value="F:DNA-binding transcription factor activity"/>
    <property type="evidence" value="ECO:0007669"/>
    <property type="project" value="InterPro"/>
</dbReference>
<dbReference type="Proteomes" id="UP000501812">
    <property type="component" value="Chromosome"/>
</dbReference>
<reference evidence="3 4" key="1">
    <citation type="submission" date="2020-04" db="EMBL/GenBank/DDBJ databases">
        <title>Luteolibacter sp. G-1-1-1 isolated from soil.</title>
        <authorList>
            <person name="Dahal R.H."/>
        </authorList>
    </citation>
    <scope>NUCLEOTIDE SEQUENCE [LARGE SCALE GENOMIC DNA]</scope>
    <source>
        <strain evidence="3 4">G-1-1-1</strain>
    </source>
</reference>
<dbReference type="InterPro" id="IPR013324">
    <property type="entry name" value="RNA_pol_sigma_r3/r4-like"/>
</dbReference>
<protein>
    <submittedName>
        <fullName evidence="3">RNA polymerase subunit sigma-70</fullName>
    </submittedName>
</protein>
<dbReference type="EMBL" id="CP051774">
    <property type="protein sequence ID" value="QJE98866.1"/>
    <property type="molecule type" value="Genomic_DNA"/>
</dbReference>
<dbReference type="PANTHER" id="PTHR47756">
    <property type="entry name" value="BLL6612 PROTEIN-RELATED"/>
    <property type="match status" value="1"/>
</dbReference>
<dbReference type="Pfam" id="PF04542">
    <property type="entry name" value="Sigma70_r2"/>
    <property type="match status" value="1"/>
</dbReference>
<evidence type="ECO:0000313" key="4">
    <source>
        <dbReference type="Proteomes" id="UP000501812"/>
    </source>
</evidence>
<sequence>MSGSDTHATVEAVVRDSYSRLVAYLAARSRDVAAAEDALGDALVAALKRWPDEGIPQKPEAWLLHVARHRLIDAARRSQVRQASQELLQVAAESAEAVLDSPEPFPDERLKLLFVCAHPAIDPAARTPLMLQVVLGVDAARIASAFLVSPAAMSQRLVRAKNKIREAGIPFRAPEPPEWKDRLSFVLDAIYAAYTSGWESVTDPGSTQHALARDAILLGRMLLKLVPEEPEVLGLLALMLHCEARREARYDGEGRFVPLDRQAPERWSGAMIEEAEQLLRRASSARSIGRYQLEAAIQSIHANRLPDGGIDWPQILLLYEGLIHFAPGIGSMVGRAVAMAQSGDAAAGLAALDSIPEDRIGNYQPYWATRAHLLALLDRGQEAREGFQRAAALTDDQALREHLMQRADSCWK</sequence>
<dbReference type="InterPro" id="IPR046531">
    <property type="entry name" value="DUF6596"/>
</dbReference>
<dbReference type="SUPFAM" id="SSF88946">
    <property type="entry name" value="Sigma2 domain of RNA polymerase sigma factors"/>
    <property type="match status" value="1"/>
</dbReference>
<dbReference type="AlphaFoldDB" id="A0A858RN88"/>
<dbReference type="InterPro" id="IPR007627">
    <property type="entry name" value="RNA_pol_sigma70_r2"/>
</dbReference>
<proteinExistence type="predicted"/>